<protein>
    <submittedName>
        <fullName evidence="1">Uncharacterized protein</fullName>
    </submittedName>
</protein>
<evidence type="ECO:0000313" key="2">
    <source>
        <dbReference type="Proteomes" id="UP000659388"/>
    </source>
</evidence>
<gene>
    <name evidence="1" type="ORF">JL102_00590</name>
</gene>
<proteinExistence type="predicted"/>
<name>A0A937JYU6_9BACT</name>
<dbReference type="AlphaFoldDB" id="A0A937JYU6"/>
<dbReference type="RefSeq" id="WP_202241562.1">
    <property type="nucleotide sequence ID" value="NZ_JAESIY010000001.1"/>
</dbReference>
<accession>A0A937JYU6</accession>
<comment type="caution">
    <text evidence="1">The sequence shown here is derived from an EMBL/GenBank/DDBJ whole genome shotgun (WGS) entry which is preliminary data.</text>
</comment>
<reference evidence="1" key="1">
    <citation type="submission" date="2021-01" db="EMBL/GenBank/DDBJ databases">
        <title>Fulvivirga kasyanovii gen. nov., sp nov., a novel member of the phylum Bacteroidetes isolated from seawater in a mussel farm.</title>
        <authorList>
            <person name="Zhao L.-H."/>
            <person name="Wang Z.-J."/>
        </authorList>
    </citation>
    <scope>NUCLEOTIDE SEQUENCE</scope>
    <source>
        <strain evidence="1">2943</strain>
    </source>
</reference>
<dbReference type="EMBL" id="JAESIY010000001">
    <property type="protein sequence ID" value="MBL3654610.1"/>
    <property type="molecule type" value="Genomic_DNA"/>
</dbReference>
<organism evidence="1 2">
    <name type="scientific">Fulvivirga sediminis</name>
    <dbReference type="NCBI Taxonomy" id="2803949"/>
    <lineage>
        <taxon>Bacteria</taxon>
        <taxon>Pseudomonadati</taxon>
        <taxon>Bacteroidota</taxon>
        <taxon>Cytophagia</taxon>
        <taxon>Cytophagales</taxon>
        <taxon>Fulvivirgaceae</taxon>
        <taxon>Fulvivirga</taxon>
    </lineage>
</organism>
<keyword evidence="2" id="KW-1185">Reference proteome</keyword>
<sequence>MNCVIDNSILFHLRQGRKMDVIRRYIKMKYRINIDMETLKQRVKHINATQLELTSHTLVRN</sequence>
<dbReference type="Proteomes" id="UP000659388">
    <property type="component" value="Unassembled WGS sequence"/>
</dbReference>
<evidence type="ECO:0000313" key="1">
    <source>
        <dbReference type="EMBL" id="MBL3654610.1"/>
    </source>
</evidence>